<keyword evidence="3 8" id="KW-0812">Transmembrane</keyword>
<feature type="region of interest" description="Disordered" evidence="7">
    <location>
        <begin position="570"/>
        <end position="630"/>
    </location>
</feature>
<dbReference type="eggNOG" id="ENOG502S7K9">
    <property type="taxonomic scope" value="Eukaryota"/>
</dbReference>
<evidence type="ECO:0000256" key="6">
    <source>
        <dbReference type="ARBA" id="ARBA00023136"/>
    </source>
</evidence>
<proteinExistence type="predicted"/>
<feature type="transmembrane region" description="Helical" evidence="8">
    <location>
        <begin position="499"/>
        <end position="520"/>
    </location>
</feature>
<evidence type="ECO:0000313" key="10">
    <source>
        <dbReference type="Proteomes" id="UP000001449"/>
    </source>
</evidence>
<feature type="compositionally biased region" description="Acidic residues" evidence="7">
    <location>
        <begin position="174"/>
        <end position="189"/>
    </location>
</feature>
<dbReference type="KEGG" id="tps:THAPSDRAFT_8740"/>
<feature type="compositionally biased region" description="Basic and acidic residues" evidence="7">
    <location>
        <begin position="651"/>
        <end position="660"/>
    </location>
</feature>
<reference evidence="9 10" key="1">
    <citation type="journal article" date="2004" name="Science">
        <title>The genome of the diatom Thalassiosira pseudonana: ecology, evolution, and metabolism.</title>
        <authorList>
            <person name="Armbrust E.V."/>
            <person name="Berges J.A."/>
            <person name="Bowler C."/>
            <person name="Green B.R."/>
            <person name="Martinez D."/>
            <person name="Putnam N.H."/>
            <person name="Zhou S."/>
            <person name="Allen A.E."/>
            <person name="Apt K.E."/>
            <person name="Bechner M."/>
            <person name="Brzezinski M.A."/>
            <person name="Chaal B.K."/>
            <person name="Chiovitti A."/>
            <person name="Davis A.K."/>
            <person name="Demarest M.S."/>
            <person name="Detter J.C."/>
            <person name="Glavina T."/>
            <person name="Goodstein D."/>
            <person name="Hadi M.Z."/>
            <person name="Hellsten U."/>
            <person name="Hildebrand M."/>
            <person name="Jenkins B.D."/>
            <person name="Jurka J."/>
            <person name="Kapitonov V.V."/>
            <person name="Kroger N."/>
            <person name="Lau W.W."/>
            <person name="Lane T.W."/>
            <person name="Larimer F.W."/>
            <person name="Lippmeier J.C."/>
            <person name="Lucas S."/>
            <person name="Medina M."/>
            <person name="Montsant A."/>
            <person name="Obornik M."/>
            <person name="Parker M.S."/>
            <person name="Palenik B."/>
            <person name="Pazour G.J."/>
            <person name="Richardson P.M."/>
            <person name="Rynearson T.A."/>
            <person name="Saito M.A."/>
            <person name="Schwartz D.C."/>
            <person name="Thamatrakoln K."/>
            <person name="Valentin K."/>
            <person name="Vardi A."/>
            <person name="Wilkerson F.P."/>
            <person name="Rokhsar D.S."/>
        </authorList>
    </citation>
    <scope>NUCLEOTIDE SEQUENCE [LARGE SCALE GENOMIC DNA]</scope>
    <source>
        <strain evidence="9 10">CCMP1335</strain>
    </source>
</reference>
<keyword evidence="5" id="KW-0406">Ion transport</keyword>
<dbReference type="PANTHER" id="PTHR33281:SF20">
    <property type="match status" value="1"/>
</dbReference>
<dbReference type="InParanoid" id="B8LBW7"/>
<keyword evidence="2" id="KW-0813">Transport</keyword>
<keyword evidence="10" id="KW-1185">Reference proteome</keyword>
<feature type="region of interest" description="Disordered" evidence="7">
    <location>
        <begin position="651"/>
        <end position="675"/>
    </location>
</feature>
<dbReference type="Pfam" id="PF25539">
    <property type="entry name" value="Bestrophin_2"/>
    <property type="match status" value="1"/>
</dbReference>
<evidence type="ECO:0000256" key="7">
    <source>
        <dbReference type="SAM" id="MobiDB-lite"/>
    </source>
</evidence>
<evidence type="ECO:0000313" key="9">
    <source>
        <dbReference type="EMBL" id="EED87119.1"/>
    </source>
</evidence>
<dbReference type="PaxDb" id="35128-Thaps8740"/>
<dbReference type="Proteomes" id="UP000001449">
    <property type="component" value="Chromosome 11"/>
</dbReference>
<feature type="compositionally biased region" description="Polar residues" evidence="7">
    <location>
        <begin position="617"/>
        <end position="630"/>
    </location>
</feature>
<evidence type="ECO:0000256" key="5">
    <source>
        <dbReference type="ARBA" id="ARBA00023065"/>
    </source>
</evidence>
<dbReference type="PANTHER" id="PTHR33281">
    <property type="entry name" value="UPF0187 PROTEIN YNEE"/>
    <property type="match status" value="1"/>
</dbReference>
<feature type="region of interest" description="Disordered" evidence="7">
    <location>
        <begin position="163"/>
        <end position="237"/>
    </location>
</feature>
<evidence type="ECO:0000256" key="1">
    <source>
        <dbReference type="ARBA" id="ARBA00004141"/>
    </source>
</evidence>
<keyword evidence="6 8" id="KW-0472">Membrane</keyword>
<dbReference type="HOGENOM" id="CLU_494765_0_0_1"/>
<reference evidence="9 10" key="2">
    <citation type="journal article" date="2008" name="Nature">
        <title>The Phaeodactylum genome reveals the evolutionary history of diatom genomes.</title>
        <authorList>
            <person name="Bowler C."/>
            <person name="Allen A.E."/>
            <person name="Badger J.H."/>
            <person name="Grimwood J."/>
            <person name="Jabbari K."/>
            <person name="Kuo A."/>
            <person name="Maheswari U."/>
            <person name="Martens C."/>
            <person name="Maumus F."/>
            <person name="Otillar R.P."/>
            <person name="Rayko E."/>
            <person name="Salamov A."/>
            <person name="Vandepoele K."/>
            <person name="Beszteri B."/>
            <person name="Gruber A."/>
            <person name="Heijde M."/>
            <person name="Katinka M."/>
            <person name="Mock T."/>
            <person name="Valentin K."/>
            <person name="Verret F."/>
            <person name="Berges J.A."/>
            <person name="Brownlee C."/>
            <person name="Cadoret J.P."/>
            <person name="Chiovitti A."/>
            <person name="Choi C.J."/>
            <person name="Coesel S."/>
            <person name="De Martino A."/>
            <person name="Detter J.C."/>
            <person name="Durkin C."/>
            <person name="Falciatore A."/>
            <person name="Fournet J."/>
            <person name="Haruta M."/>
            <person name="Huysman M.J."/>
            <person name="Jenkins B.D."/>
            <person name="Jiroutova K."/>
            <person name="Jorgensen R.E."/>
            <person name="Joubert Y."/>
            <person name="Kaplan A."/>
            <person name="Kroger N."/>
            <person name="Kroth P.G."/>
            <person name="La Roche J."/>
            <person name="Lindquist E."/>
            <person name="Lommer M."/>
            <person name="Martin-Jezequel V."/>
            <person name="Lopez P.J."/>
            <person name="Lucas S."/>
            <person name="Mangogna M."/>
            <person name="McGinnis K."/>
            <person name="Medlin L.K."/>
            <person name="Montsant A."/>
            <person name="Oudot-Le Secq M.P."/>
            <person name="Napoli C."/>
            <person name="Obornik M."/>
            <person name="Parker M.S."/>
            <person name="Petit J.L."/>
            <person name="Porcel B.M."/>
            <person name="Poulsen N."/>
            <person name="Robison M."/>
            <person name="Rychlewski L."/>
            <person name="Rynearson T.A."/>
            <person name="Schmutz J."/>
            <person name="Shapiro H."/>
            <person name="Siaut M."/>
            <person name="Stanley M."/>
            <person name="Sussman M.R."/>
            <person name="Taylor A.R."/>
            <person name="Vardi A."/>
            <person name="von Dassow P."/>
            <person name="Vyverman W."/>
            <person name="Willis A."/>
            <person name="Wyrwicz L.S."/>
            <person name="Rokhsar D.S."/>
            <person name="Weissenbach J."/>
            <person name="Armbrust E.V."/>
            <person name="Green B.R."/>
            <person name="Van de Peer Y."/>
            <person name="Grigoriev I.V."/>
        </authorList>
    </citation>
    <scope>NUCLEOTIDE SEQUENCE [LARGE SCALE GENOMIC DNA]</scope>
    <source>
        <strain evidence="9 10">CCMP1335</strain>
    </source>
</reference>
<organism evidence="9 10">
    <name type="scientific">Thalassiosira pseudonana</name>
    <name type="common">Marine diatom</name>
    <name type="synonym">Cyclotella nana</name>
    <dbReference type="NCBI Taxonomy" id="35128"/>
    <lineage>
        <taxon>Eukaryota</taxon>
        <taxon>Sar</taxon>
        <taxon>Stramenopiles</taxon>
        <taxon>Ochrophyta</taxon>
        <taxon>Bacillariophyta</taxon>
        <taxon>Coscinodiscophyceae</taxon>
        <taxon>Thalassiosirophycidae</taxon>
        <taxon>Thalassiosirales</taxon>
        <taxon>Thalassiosiraceae</taxon>
        <taxon>Thalassiosira</taxon>
    </lineage>
</organism>
<evidence type="ECO:0000256" key="3">
    <source>
        <dbReference type="ARBA" id="ARBA00022692"/>
    </source>
</evidence>
<feature type="compositionally biased region" description="Basic and acidic residues" evidence="7">
    <location>
        <begin position="221"/>
        <end position="232"/>
    </location>
</feature>
<protein>
    <submittedName>
        <fullName evidence="9">Uncharacterized protein</fullName>
    </submittedName>
</protein>
<name>B8LBW7_THAPS</name>
<dbReference type="OMA" id="AREMENP"/>
<dbReference type="AlphaFoldDB" id="B8LBW7"/>
<dbReference type="GO" id="GO:0016020">
    <property type="term" value="C:membrane"/>
    <property type="evidence" value="ECO:0007669"/>
    <property type="project" value="UniProtKB-SubCell"/>
</dbReference>
<accession>B8LBW7</accession>
<gene>
    <name evidence="9" type="ORF">THAPSDRAFT_8740</name>
</gene>
<feature type="transmembrane region" description="Helical" evidence="8">
    <location>
        <begin position="471"/>
        <end position="493"/>
    </location>
</feature>
<dbReference type="EMBL" id="DS999415">
    <property type="protein sequence ID" value="EED87119.1"/>
    <property type="molecule type" value="Genomic_DNA"/>
</dbReference>
<dbReference type="InterPro" id="IPR044669">
    <property type="entry name" value="YneE/VCCN1/2-like"/>
</dbReference>
<comment type="subcellular location">
    <subcellularLocation>
        <location evidence="1">Membrane</location>
        <topology evidence="1">Multi-pass membrane protein</topology>
    </subcellularLocation>
</comment>
<dbReference type="RefSeq" id="XP_002296423.1">
    <property type="nucleotide sequence ID" value="XM_002296387.1"/>
</dbReference>
<feature type="compositionally biased region" description="Polar residues" evidence="7">
    <location>
        <begin position="661"/>
        <end position="675"/>
    </location>
</feature>
<evidence type="ECO:0000256" key="2">
    <source>
        <dbReference type="ARBA" id="ARBA00022448"/>
    </source>
</evidence>
<feature type="compositionally biased region" description="Acidic residues" evidence="7">
    <location>
        <begin position="597"/>
        <end position="610"/>
    </location>
</feature>
<evidence type="ECO:0000256" key="8">
    <source>
        <dbReference type="SAM" id="Phobius"/>
    </source>
</evidence>
<keyword evidence="4 8" id="KW-1133">Transmembrane helix</keyword>
<sequence length="675" mass="75759">MIEYFRGPYGTNLLLRWHGSALAKAFIPGLLSSCLYLLLRYTLHFDLRDSEGDDNNDMPPSPSAEYLNHPYAIGVLVASVSFLITFRANYGYQRYWESCGVVHQMMAKWMDATVHASVFHLQSEKYDKAKPPSFYDWEELNCRGLTRDREKVVVAAVGGVGDEEWKEQGSGTSENDESDELDEEGGEVEESARSIPQSHRPDSSINTLRRRRYQKSINETESTRQHSERGQTIEELQYDETRLLGPGRLDGGWGLLYPNKITGEPTATYYDIQSLGSKASRIPPPKSNDGKGFASTKGGRTPSLFLQELAHLSSLLCAVAMTTLRNDLDDAESPLDVYIPGQPWPEADPVKLPKEVKHRAYPHGRLSRNIRYLLGIDQTKHSRTIYNAARPMLVIGGVSDNEIAFLRRARGPYAKTQLCWAWLTDFVIREHLAGSLGKVGPPIVSRIIQFMSDGMLGYNQARKIMFTPFPFPHAQLSAFFVLIMALAIPFLMNQYANETWLGCVLTFLTVTCLSGLHEVAREMENPFRNAPNDVPLCTLLAFYNEALYTMFAGYHPDSYWNEADVLKKSKGSTRCDDSTKEQEKGNSSDELVPGVSEDIDPNAEMYDDDDEKKNDTKPASSLIPQSINDADSLNSLRDMIESQAAKIKELQDRMQNKEESTTAVDCTSVESVESS</sequence>
<dbReference type="GO" id="GO:0005247">
    <property type="term" value="F:voltage-gated chloride channel activity"/>
    <property type="evidence" value="ECO:0000318"/>
    <property type="project" value="GO_Central"/>
</dbReference>
<evidence type="ECO:0000256" key="4">
    <source>
        <dbReference type="ARBA" id="ARBA00022989"/>
    </source>
</evidence>
<feature type="compositionally biased region" description="Basic and acidic residues" evidence="7">
    <location>
        <begin position="573"/>
        <end position="587"/>
    </location>
</feature>
<dbReference type="GeneID" id="7448309"/>